<dbReference type="Pfam" id="PF00534">
    <property type="entry name" value="Glycos_transf_1"/>
    <property type="match status" value="1"/>
</dbReference>
<feature type="domain" description="Glycosyl transferase family 1" evidence="2">
    <location>
        <begin position="285"/>
        <end position="448"/>
    </location>
</feature>
<evidence type="ECO:0000313" key="4">
    <source>
        <dbReference type="Proteomes" id="UP000325255"/>
    </source>
</evidence>
<name>A0A5M6J2E1_9PROT</name>
<dbReference type="SUPFAM" id="SSF53756">
    <property type="entry name" value="UDP-Glycosyltransferase/glycogen phosphorylase"/>
    <property type="match status" value="1"/>
</dbReference>
<dbReference type="InterPro" id="IPR001296">
    <property type="entry name" value="Glyco_trans_1"/>
</dbReference>
<keyword evidence="1 3" id="KW-0808">Transferase</keyword>
<dbReference type="Gene3D" id="3.40.50.2000">
    <property type="entry name" value="Glycogen Phosphorylase B"/>
    <property type="match status" value="1"/>
</dbReference>
<dbReference type="OrthoDB" id="9790710at2"/>
<dbReference type="GO" id="GO:0016757">
    <property type="term" value="F:glycosyltransferase activity"/>
    <property type="evidence" value="ECO:0007669"/>
    <property type="project" value="InterPro"/>
</dbReference>
<evidence type="ECO:0000256" key="1">
    <source>
        <dbReference type="ARBA" id="ARBA00022679"/>
    </source>
</evidence>
<evidence type="ECO:0000259" key="2">
    <source>
        <dbReference type="Pfam" id="PF00534"/>
    </source>
</evidence>
<dbReference type="Proteomes" id="UP000325255">
    <property type="component" value="Unassembled WGS sequence"/>
</dbReference>
<dbReference type="PANTHER" id="PTHR46401:SF2">
    <property type="entry name" value="GLYCOSYLTRANSFERASE WBBK-RELATED"/>
    <property type="match status" value="1"/>
</dbReference>
<keyword evidence="4" id="KW-1185">Reference proteome</keyword>
<protein>
    <submittedName>
        <fullName evidence="3">Glycosyltransferase family 4 protein</fullName>
    </submittedName>
</protein>
<dbReference type="AlphaFoldDB" id="A0A5M6J2E1"/>
<reference evidence="3 4" key="1">
    <citation type="submission" date="2019-09" db="EMBL/GenBank/DDBJ databases">
        <title>Genome sequence of Rhodovastum atsumiense, a diverse member of the Acetobacteraceae family of non-sulfur purple photosynthetic bacteria.</title>
        <authorList>
            <person name="Meyer T."/>
            <person name="Kyndt J."/>
        </authorList>
    </citation>
    <scope>NUCLEOTIDE SEQUENCE [LARGE SCALE GENOMIC DNA]</scope>
    <source>
        <strain evidence="3 4">DSM 21279</strain>
    </source>
</reference>
<dbReference type="EMBL" id="VWPK01000002">
    <property type="protein sequence ID" value="KAA5614267.1"/>
    <property type="molecule type" value="Genomic_DNA"/>
</dbReference>
<dbReference type="CDD" id="cd03809">
    <property type="entry name" value="GT4_MtfB-like"/>
    <property type="match status" value="1"/>
</dbReference>
<evidence type="ECO:0000313" key="3">
    <source>
        <dbReference type="EMBL" id="KAA5614267.1"/>
    </source>
</evidence>
<organism evidence="3 4">
    <name type="scientific">Rhodovastum atsumiense</name>
    <dbReference type="NCBI Taxonomy" id="504468"/>
    <lineage>
        <taxon>Bacteria</taxon>
        <taxon>Pseudomonadati</taxon>
        <taxon>Pseudomonadota</taxon>
        <taxon>Alphaproteobacteria</taxon>
        <taxon>Acetobacterales</taxon>
        <taxon>Acetobacteraceae</taxon>
        <taxon>Rhodovastum</taxon>
    </lineage>
</organism>
<comment type="caution">
    <text evidence="3">The sequence shown here is derived from an EMBL/GenBank/DDBJ whole genome shotgun (WGS) entry which is preliminary data.</text>
</comment>
<dbReference type="PANTHER" id="PTHR46401">
    <property type="entry name" value="GLYCOSYLTRANSFERASE WBBK-RELATED"/>
    <property type="match status" value="1"/>
</dbReference>
<gene>
    <name evidence="3" type="ORF">F1189_01330</name>
</gene>
<proteinExistence type="predicted"/>
<sequence length="474" mass="51836">MSMRVWLDVEDLLQYGRSGVRPSGIQRLAFELYRALGEVDGNGQQIRFLRHDSTGQGFVTVPWSDLVRLFDRITATKPGVQDAAPTPTPVPARASLAWRVARGAASCLPVPVRQSLGRAVYLQRQAVRELSGAARGVLGALLRHRRRPDRGDEAGTMTGMKLEELARPGDVLAVMGSPWFCAGHDAMLRSAREDLGLRVVVMIYDIIPLRRPEWCDAVLAATFRRWFHAVVPLADVVFTISRASAEDIRAYAQGTGLKLAGPVVAVPIGTGFGAPPAVPATLDRSRLPEPGSYALFVSTIEARKNHALLFRVWRNLLESLPPGEVPTLVFAGRIGWMVADLLQQIRNSGHLDGKLLIIESPSDAELQALYEGCRFTLFPSLYEGWGLPVTESLAFGKPCLVAATTSLPEAGGKLARYFDPENVADATRMIRSAIIDKDGLRAWEAQVRQEFRPVPWTETAYAVLAAMALERAAA</sequence>
<accession>A0A5M6J2E1</accession>